<evidence type="ECO:0000256" key="6">
    <source>
        <dbReference type="ARBA" id="ARBA00005412"/>
    </source>
</evidence>
<dbReference type="GO" id="GO:0009073">
    <property type="term" value="P:aromatic amino acid family biosynthetic process"/>
    <property type="evidence" value="ECO:0007669"/>
    <property type="project" value="UniProtKB-KW"/>
</dbReference>
<keyword evidence="14 18" id="KW-0520">NAD</keyword>
<dbReference type="CDD" id="cd08195">
    <property type="entry name" value="DHQS"/>
    <property type="match status" value="1"/>
</dbReference>
<protein>
    <recommendedName>
        <fullName evidence="8 18">3-dehydroquinate synthase</fullName>
        <shortName evidence="18">DHQS</shortName>
        <ecNumber evidence="7 18">4.2.3.4</ecNumber>
    </recommendedName>
</protein>
<keyword evidence="13 18" id="KW-0862">Zinc</keyword>
<feature type="binding site" evidence="18">
    <location>
        <position position="265"/>
    </location>
    <ligand>
        <name>Zn(2+)</name>
        <dbReference type="ChEBI" id="CHEBI:29105"/>
    </ligand>
</feature>
<evidence type="ECO:0000313" key="22">
    <source>
        <dbReference type="Proteomes" id="UP000327148"/>
    </source>
</evidence>
<comment type="subcellular location">
    <subcellularLocation>
        <location evidence="4 18">Cytoplasm</location>
    </subcellularLocation>
</comment>
<keyword evidence="16 18" id="KW-0456">Lyase</keyword>
<dbReference type="STRING" id="119206.AWM72_08380"/>
<feature type="binding site" evidence="18">
    <location>
        <position position="154"/>
    </location>
    <ligand>
        <name>NAD(+)</name>
        <dbReference type="ChEBI" id="CHEBI:57540"/>
    </ligand>
</feature>
<dbReference type="Pfam" id="PF24621">
    <property type="entry name" value="DHQS_C"/>
    <property type="match status" value="1"/>
</dbReference>
<dbReference type="EMBL" id="VYWO01000001">
    <property type="protein sequence ID" value="KAA9301918.1"/>
    <property type="molecule type" value="Genomic_DNA"/>
</dbReference>
<organism evidence="21 22">
    <name type="scientific">Aerococcus sanguinicola</name>
    <dbReference type="NCBI Taxonomy" id="119206"/>
    <lineage>
        <taxon>Bacteria</taxon>
        <taxon>Bacillati</taxon>
        <taxon>Bacillota</taxon>
        <taxon>Bacilli</taxon>
        <taxon>Lactobacillales</taxon>
        <taxon>Aerococcaceae</taxon>
        <taxon>Aerococcus</taxon>
    </lineage>
</organism>
<keyword evidence="12 18" id="KW-0547">Nucleotide-binding</keyword>
<keyword evidence="9 18" id="KW-0963">Cytoplasm</keyword>
<dbReference type="GO" id="GO:0000166">
    <property type="term" value="F:nucleotide binding"/>
    <property type="evidence" value="ECO:0007669"/>
    <property type="project" value="UniProtKB-KW"/>
</dbReference>
<feature type="domain" description="3-dehydroquinate synthase C-terminal" evidence="20">
    <location>
        <begin position="184"/>
        <end position="326"/>
    </location>
</feature>
<dbReference type="NCBIfam" id="TIGR01357">
    <property type="entry name" value="aroB"/>
    <property type="match status" value="1"/>
</dbReference>
<feature type="binding site" evidence="18">
    <location>
        <begin position="132"/>
        <end position="133"/>
    </location>
    <ligand>
        <name>NAD(+)</name>
        <dbReference type="ChEBI" id="CHEBI:57540"/>
    </ligand>
</feature>
<evidence type="ECO:0000256" key="1">
    <source>
        <dbReference type="ARBA" id="ARBA00001393"/>
    </source>
</evidence>
<dbReference type="Gene3D" id="3.40.50.1970">
    <property type="match status" value="1"/>
</dbReference>
<keyword evidence="10 18" id="KW-0028">Amino-acid biosynthesis</keyword>
<evidence type="ECO:0000256" key="14">
    <source>
        <dbReference type="ARBA" id="ARBA00023027"/>
    </source>
</evidence>
<feature type="binding site" evidence="18">
    <location>
        <position position="248"/>
    </location>
    <ligand>
        <name>Zn(2+)</name>
        <dbReference type="ChEBI" id="CHEBI:29105"/>
    </ligand>
</feature>
<dbReference type="EC" id="4.2.3.4" evidence="7 18"/>
<feature type="binding site" evidence="18">
    <location>
        <position position="145"/>
    </location>
    <ligand>
        <name>NAD(+)</name>
        <dbReference type="ChEBI" id="CHEBI:57540"/>
    </ligand>
</feature>
<evidence type="ECO:0000256" key="8">
    <source>
        <dbReference type="ARBA" id="ARBA00017684"/>
    </source>
</evidence>
<evidence type="ECO:0000256" key="13">
    <source>
        <dbReference type="ARBA" id="ARBA00022833"/>
    </source>
</evidence>
<dbReference type="InterPro" id="IPR056179">
    <property type="entry name" value="DHQS_C"/>
</dbReference>
<dbReference type="RefSeq" id="WP_070430729.1">
    <property type="nucleotide sequence ID" value="NZ_VYWO01000001.1"/>
</dbReference>
<evidence type="ECO:0000256" key="18">
    <source>
        <dbReference type="HAMAP-Rule" id="MF_00110"/>
    </source>
</evidence>
<evidence type="ECO:0000256" key="4">
    <source>
        <dbReference type="ARBA" id="ARBA00004496"/>
    </source>
</evidence>
<evidence type="ECO:0000256" key="10">
    <source>
        <dbReference type="ARBA" id="ARBA00022605"/>
    </source>
</evidence>
<evidence type="ECO:0000256" key="3">
    <source>
        <dbReference type="ARBA" id="ARBA00001947"/>
    </source>
</evidence>
<evidence type="ECO:0000313" key="21">
    <source>
        <dbReference type="EMBL" id="KAA9301918.1"/>
    </source>
</evidence>
<evidence type="ECO:0000256" key="9">
    <source>
        <dbReference type="ARBA" id="ARBA00022490"/>
    </source>
</evidence>
<dbReference type="OrthoDB" id="9806583at2"/>
<dbReference type="GO" id="GO:0003856">
    <property type="term" value="F:3-dehydroquinate synthase activity"/>
    <property type="evidence" value="ECO:0007669"/>
    <property type="project" value="UniProtKB-UniRule"/>
</dbReference>
<feature type="domain" description="3-dehydroquinate synthase N-terminal" evidence="19">
    <location>
        <begin position="70"/>
        <end position="182"/>
    </location>
</feature>
<dbReference type="GO" id="GO:0009423">
    <property type="term" value="P:chorismate biosynthetic process"/>
    <property type="evidence" value="ECO:0007669"/>
    <property type="project" value="UniProtKB-UniRule"/>
</dbReference>
<dbReference type="InterPro" id="IPR030963">
    <property type="entry name" value="DHQ_synth_fam"/>
</dbReference>
<dbReference type="PANTHER" id="PTHR43622">
    <property type="entry name" value="3-DEHYDROQUINATE SYNTHASE"/>
    <property type="match status" value="1"/>
</dbReference>
<evidence type="ECO:0000256" key="5">
    <source>
        <dbReference type="ARBA" id="ARBA00004661"/>
    </source>
</evidence>
<keyword evidence="15 18" id="KW-0057">Aromatic amino acid biosynthesis</keyword>
<dbReference type="InterPro" id="IPR030960">
    <property type="entry name" value="DHQS/DOIS_N"/>
</dbReference>
<comment type="similarity">
    <text evidence="6 18">Belongs to the sugar phosphate cyclases superfamily. Dehydroquinate synthase family.</text>
</comment>
<dbReference type="GO" id="GO:0046872">
    <property type="term" value="F:metal ion binding"/>
    <property type="evidence" value="ECO:0007669"/>
    <property type="project" value="UniProtKB-KW"/>
</dbReference>
<comment type="function">
    <text evidence="18">Catalyzes the conversion of 3-deoxy-D-arabino-heptulosonate 7-phosphate (DAHP) to dehydroquinate (DHQ).</text>
</comment>
<comment type="caution">
    <text evidence="18">Lacks conserved residue(s) required for the propagation of feature annotation.</text>
</comment>
<evidence type="ECO:0000256" key="7">
    <source>
        <dbReference type="ARBA" id="ARBA00013031"/>
    </source>
</evidence>
<keyword evidence="17 18" id="KW-0170">Cobalt</keyword>
<evidence type="ECO:0000256" key="16">
    <source>
        <dbReference type="ARBA" id="ARBA00023239"/>
    </source>
</evidence>
<name>A0A5N1GNV6_9LACT</name>
<dbReference type="UniPathway" id="UPA00053">
    <property type="reaction ID" value="UER00085"/>
</dbReference>
<dbReference type="InterPro" id="IPR016037">
    <property type="entry name" value="DHQ_synth_AroB"/>
</dbReference>
<evidence type="ECO:0000256" key="17">
    <source>
        <dbReference type="ARBA" id="ARBA00023285"/>
    </source>
</evidence>
<evidence type="ECO:0000256" key="12">
    <source>
        <dbReference type="ARBA" id="ARBA00022741"/>
    </source>
</evidence>
<comment type="cofactor">
    <cofactor evidence="3">
        <name>Zn(2+)</name>
        <dbReference type="ChEBI" id="CHEBI:29105"/>
    </cofactor>
</comment>
<evidence type="ECO:0000259" key="20">
    <source>
        <dbReference type="Pfam" id="PF24621"/>
    </source>
</evidence>
<evidence type="ECO:0000256" key="11">
    <source>
        <dbReference type="ARBA" id="ARBA00022723"/>
    </source>
</evidence>
<dbReference type="Proteomes" id="UP000327148">
    <property type="component" value="Unassembled WGS sequence"/>
</dbReference>
<reference evidence="21 22" key="1">
    <citation type="submission" date="2019-09" db="EMBL/GenBank/DDBJ databases">
        <title>Draft genome sequence assemblies of isolates from the urinary tract.</title>
        <authorList>
            <person name="Mores C.R."/>
            <person name="Putonti C."/>
            <person name="Wolfe A.J."/>
        </authorList>
    </citation>
    <scope>NUCLEOTIDE SEQUENCE [LARGE SCALE GENOMIC DNA]</scope>
    <source>
        <strain evidence="21 22">UMB623</strain>
    </source>
</reference>
<feature type="binding site" evidence="18">
    <location>
        <begin position="108"/>
        <end position="112"/>
    </location>
    <ligand>
        <name>NAD(+)</name>
        <dbReference type="ChEBI" id="CHEBI:57540"/>
    </ligand>
</feature>
<dbReference type="Pfam" id="PF01761">
    <property type="entry name" value="DHQ_synthase"/>
    <property type="match status" value="1"/>
</dbReference>
<evidence type="ECO:0000259" key="19">
    <source>
        <dbReference type="Pfam" id="PF01761"/>
    </source>
</evidence>
<evidence type="ECO:0000256" key="2">
    <source>
        <dbReference type="ARBA" id="ARBA00001911"/>
    </source>
</evidence>
<dbReference type="HAMAP" id="MF_00110">
    <property type="entry name" value="DHQ_synthase"/>
    <property type="match status" value="1"/>
</dbReference>
<comment type="pathway">
    <text evidence="5 18">Metabolic intermediate biosynthesis; chorismate biosynthesis; chorismate from D-erythrose 4-phosphate and phosphoenolpyruvate: step 2/7.</text>
</comment>
<comment type="cofactor">
    <cofactor evidence="18">
        <name>Co(2+)</name>
        <dbReference type="ChEBI" id="CHEBI:48828"/>
    </cofactor>
    <cofactor evidence="18">
        <name>Zn(2+)</name>
        <dbReference type="ChEBI" id="CHEBI:29105"/>
    </cofactor>
    <text evidence="18">Binds 1 divalent metal cation per subunit. Can use either Co(2+) or Zn(2+).</text>
</comment>
<dbReference type="FunFam" id="3.40.50.1970:FF:000007">
    <property type="entry name" value="Pentafunctional AROM polypeptide"/>
    <property type="match status" value="1"/>
</dbReference>
<comment type="cofactor">
    <cofactor evidence="2 18">
        <name>NAD(+)</name>
        <dbReference type="ChEBI" id="CHEBI:57540"/>
    </cofactor>
</comment>
<evidence type="ECO:0000256" key="15">
    <source>
        <dbReference type="ARBA" id="ARBA00023141"/>
    </source>
</evidence>
<comment type="caution">
    <text evidence="21">The sequence shown here is derived from an EMBL/GenBank/DDBJ whole genome shotgun (WGS) entry which is preliminary data.</text>
</comment>
<dbReference type="PANTHER" id="PTHR43622:SF7">
    <property type="entry name" value="3-DEHYDROQUINATE SYNTHASE, CHLOROPLASTIC"/>
    <property type="match status" value="1"/>
</dbReference>
<dbReference type="AlphaFoldDB" id="A0A5N1GNV6"/>
<gene>
    <name evidence="18 21" type="primary">aroB</name>
    <name evidence="21" type="ORF">F6I03_01550</name>
</gene>
<comment type="catalytic activity">
    <reaction evidence="1 18">
        <text>7-phospho-2-dehydro-3-deoxy-D-arabino-heptonate = 3-dehydroquinate + phosphate</text>
        <dbReference type="Rhea" id="RHEA:21968"/>
        <dbReference type="ChEBI" id="CHEBI:32364"/>
        <dbReference type="ChEBI" id="CHEBI:43474"/>
        <dbReference type="ChEBI" id="CHEBI:58394"/>
        <dbReference type="EC" id="4.2.3.4"/>
    </reaction>
</comment>
<dbReference type="GO" id="GO:0005737">
    <property type="term" value="C:cytoplasm"/>
    <property type="evidence" value="ECO:0007669"/>
    <property type="project" value="UniProtKB-SubCell"/>
</dbReference>
<keyword evidence="11 18" id="KW-0479">Metal-binding</keyword>
<dbReference type="Gene3D" id="1.20.1090.10">
    <property type="entry name" value="Dehydroquinate synthase-like - alpha domain"/>
    <property type="match status" value="1"/>
</dbReference>
<accession>A0A5N1GNV6</accession>
<proteinExistence type="inferred from homology"/>
<feature type="binding site" evidence="18">
    <location>
        <position position="187"/>
    </location>
    <ligand>
        <name>Zn(2+)</name>
        <dbReference type="ChEBI" id="CHEBI:29105"/>
    </ligand>
</feature>
<dbReference type="InterPro" id="IPR050071">
    <property type="entry name" value="Dehydroquinate_synthase"/>
</dbReference>
<dbReference type="PIRSF" id="PIRSF001455">
    <property type="entry name" value="DHQ_synth"/>
    <property type="match status" value="1"/>
</dbReference>
<sequence length="363" mass="39610">MAELEIKLNRPSITYPLKIKKGLLGHLAEEIQAVHKGRKLVVVTDDNVAHYYGSQVEANLQAAGYDFEMIVLTPGESSKSIDHLPELYGRLVRFGISRSDLIIALGGGVIGDLAGFLAASFLRGIKLIQVPTTLLAQVDSSVGGKVAVDLKEGKNLVGAFYHPHCVLIDLNVLETLSDKAFSDGMAEVIKYGCIRDRAFFDKVKGAGNRAGLMADIESVLERCCAIKQEVVEADEKDTGQRMLLNYGHTLGHAIEAYYHYERYTHGEGVAIGMLAINQLAEDQGLSPQGSTQEIYQVVKNFGLPTALERPEDYAGILPLIKNDKKNLNGQLHIITLKAIGQAEIRQVPDHFFDPLLEGGSSND</sequence>
<dbReference type="GO" id="GO:0008652">
    <property type="term" value="P:amino acid biosynthetic process"/>
    <property type="evidence" value="ECO:0007669"/>
    <property type="project" value="UniProtKB-KW"/>
</dbReference>
<dbReference type="SUPFAM" id="SSF56796">
    <property type="entry name" value="Dehydroquinate synthase-like"/>
    <property type="match status" value="1"/>
</dbReference>